<evidence type="ECO:0000313" key="2">
    <source>
        <dbReference type="EMBL" id="GBM46062.1"/>
    </source>
</evidence>
<keyword evidence="2" id="KW-0808">Transferase</keyword>
<evidence type="ECO:0000259" key="1">
    <source>
        <dbReference type="PROSITE" id="PS51186"/>
    </source>
</evidence>
<dbReference type="OrthoDB" id="10264707at2759"/>
<dbReference type="GO" id="GO:0016747">
    <property type="term" value="F:acyltransferase activity, transferring groups other than amino-acyl groups"/>
    <property type="evidence" value="ECO:0007669"/>
    <property type="project" value="InterPro"/>
</dbReference>
<dbReference type="EMBL" id="BGPR01001122">
    <property type="protein sequence ID" value="GBM46062.1"/>
    <property type="molecule type" value="Genomic_DNA"/>
</dbReference>
<dbReference type="InterPro" id="IPR016181">
    <property type="entry name" value="Acyl_CoA_acyltransferase"/>
</dbReference>
<accession>A0A4Y2FX12</accession>
<dbReference type="AlphaFoldDB" id="A0A4Y2FX12"/>
<dbReference type="Pfam" id="PF00583">
    <property type="entry name" value="Acetyltransf_1"/>
    <property type="match status" value="1"/>
</dbReference>
<dbReference type="GO" id="GO:0005634">
    <property type="term" value="C:nucleus"/>
    <property type="evidence" value="ECO:0007669"/>
    <property type="project" value="TreeGrafter"/>
</dbReference>
<dbReference type="PANTHER" id="PTHR43138">
    <property type="entry name" value="ACETYLTRANSFERASE, GNAT FAMILY"/>
    <property type="match status" value="1"/>
</dbReference>
<dbReference type="Gene3D" id="3.40.630.30">
    <property type="match status" value="1"/>
</dbReference>
<keyword evidence="3" id="KW-1185">Reference proteome</keyword>
<protein>
    <submittedName>
        <fullName evidence="2">L-azetidine-2-carboxylic acid acetyltransferase</fullName>
    </submittedName>
</protein>
<dbReference type="PROSITE" id="PS51186">
    <property type="entry name" value="GNAT"/>
    <property type="match status" value="1"/>
</dbReference>
<organism evidence="2 3">
    <name type="scientific">Araneus ventricosus</name>
    <name type="common">Orbweaver spider</name>
    <name type="synonym">Epeira ventricosa</name>
    <dbReference type="NCBI Taxonomy" id="182803"/>
    <lineage>
        <taxon>Eukaryota</taxon>
        <taxon>Metazoa</taxon>
        <taxon>Ecdysozoa</taxon>
        <taxon>Arthropoda</taxon>
        <taxon>Chelicerata</taxon>
        <taxon>Arachnida</taxon>
        <taxon>Araneae</taxon>
        <taxon>Araneomorphae</taxon>
        <taxon>Entelegynae</taxon>
        <taxon>Araneoidea</taxon>
        <taxon>Araneidae</taxon>
        <taxon>Araneus</taxon>
    </lineage>
</organism>
<gene>
    <name evidence="2" type="primary">ppr1</name>
    <name evidence="2" type="ORF">AVEN_109648_1</name>
</gene>
<feature type="domain" description="N-acetyltransferase" evidence="1">
    <location>
        <begin position="140"/>
        <end position="296"/>
    </location>
</feature>
<proteinExistence type="predicted"/>
<comment type="caution">
    <text evidence="2">The sequence shown here is derived from an EMBL/GenBank/DDBJ whole genome shotgun (WGS) entry which is preliminary data.</text>
</comment>
<name>A0A4Y2FX12_ARAVE</name>
<dbReference type="PANTHER" id="PTHR43138:SF1">
    <property type="entry name" value="N-ACETYLTRANSFERASE ACA1"/>
    <property type="match status" value="1"/>
</dbReference>
<dbReference type="CDD" id="cd04301">
    <property type="entry name" value="NAT_SF"/>
    <property type="match status" value="1"/>
</dbReference>
<dbReference type="InterPro" id="IPR000182">
    <property type="entry name" value="GNAT_dom"/>
</dbReference>
<dbReference type="InterPro" id="IPR052742">
    <property type="entry name" value="Mito_N-acetyltransferase"/>
</dbReference>
<reference evidence="2 3" key="1">
    <citation type="journal article" date="2019" name="Sci. Rep.">
        <title>Orb-weaving spider Araneus ventricosus genome elucidates the spidroin gene catalogue.</title>
        <authorList>
            <person name="Kono N."/>
            <person name="Nakamura H."/>
            <person name="Ohtoshi R."/>
            <person name="Moran D.A.P."/>
            <person name="Shinohara A."/>
            <person name="Yoshida Y."/>
            <person name="Fujiwara M."/>
            <person name="Mori M."/>
            <person name="Tomita M."/>
            <person name="Arakawa K."/>
        </authorList>
    </citation>
    <scope>NUCLEOTIDE SEQUENCE [LARGE SCALE GENOMIC DNA]</scope>
</reference>
<evidence type="ECO:0000313" key="3">
    <source>
        <dbReference type="Proteomes" id="UP000499080"/>
    </source>
</evidence>
<sequence>MILSWIIFTSPRHDHTDEQHRPCVAWRFKSEQKRAVNNVQKGYIVEEGDFPERLVTRSGSESKLITMKVETFLTLEVESSRPTRKKRSVSSFEVWGKGIRNIIPIELIRMAYVISKPSQANVSLTYLPETIMLPRTKETAVLDYFNKDTDFDGVYSMVKDAVDEGQTYPQETMDRDHFEQYYLSHDVFVVRHPKDQRVMGSFYVKPNFPGRSSHICNAGFLVNRDFRNRGIGEFLFRKYLRIAKDLGYEGSFFNLVYETNTASVRICRKLGFTEIGTVPKAGKMKGLGYVNALQFYYDLTTVKESD</sequence>
<dbReference type="SUPFAM" id="SSF55729">
    <property type="entry name" value="Acyl-CoA N-acyltransferases (Nat)"/>
    <property type="match status" value="1"/>
</dbReference>
<dbReference type="Proteomes" id="UP000499080">
    <property type="component" value="Unassembled WGS sequence"/>
</dbReference>